<evidence type="ECO:0000256" key="1">
    <source>
        <dbReference type="ARBA" id="ARBA00004635"/>
    </source>
</evidence>
<dbReference type="eggNOG" id="ENOG502Z9N7">
    <property type="taxonomic scope" value="Bacteria"/>
</dbReference>
<evidence type="ECO:0000256" key="5">
    <source>
        <dbReference type="ARBA" id="ARBA00023136"/>
    </source>
</evidence>
<keyword evidence="4 8" id="KW-0732">Signal</keyword>
<dbReference type="InterPro" id="IPR038501">
    <property type="entry name" value="Spore_GerAC_C_sf"/>
</dbReference>
<dbReference type="Gene3D" id="3.30.300.210">
    <property type="entry name" value="Nutrient germinant receptor protein C, domain 3"/>
    <property type="match status" value="1"/>
</dbReference>
<comment type="caution">
    <text evidence="11">The sequence shown here is derived from an EMBL/GenBank/DDBJ whole genome shotgun (WGS) entry which is preliminary data.</text>
</comment>
<dbReference type="InterPro" id="IPR046953">
    <property type="entry name" value="Spore_GerAC-like_C"/>
</dbReference>
<evidence type="ECO:0000256" key="8">
    <source>
        <dbReference type="SAM" id="SignalP"/>
    </source>
</evidence>
<evidence type="ECO:0000256" key="6">
    <source>
        <dbReference type="ARBA" id="ARBA00023139"/>
    </source>
</evidence>
<dbReference type="PANTHER" id="PTHR35789:SF1">
    <property type="entry name" value="SPORE GERMINATION PROTEIN B3"/>
    <property type="match status" value="1"/>
</dbReference>
<dbReference type="EMBL" id="ACVI01000087">
    <property type="protein sequence ID" value="EET85515.1"/>
    <property type="molecule type" value="Genomic_DNA"/>
</dbReference>
<keyword evidence="3" id="KW-0309">Germination</keyword>
<dbReference type="KEGG" id="cck:Ccar_11220"/>
<feature type="signal peptide" evidence="8">
    <location>
        <begin position="1"/>
        <end position="18"/>
    </location>
</feature>
<dbReference type="InterPro" id="IPR057336">
    <property type="entry name" value="GerAC_N"/>
</dbReference>
<comment type="similarity">
    <text evidence="2">Belongs to the GerABKC lipoprotein family.</text>
</comment>
<dbReference type="Pfam" id="PF25198">
    <property type="entry name" value="Spore_GerAC_N"/>
    <property type="match status" value="1"/>
</dbReference>
<sequence length="387" mass="42455">MKKLICIFMSIITVFSAAGCKGTKQEVEKLGLVLAIGYDLTPQNKYKLTFQVLNPEKESSQSKNASKSGQQVSKDVMVFSSEGDTPYDALSHLSTDYGRNLFLGHNEYLVISSKLAEAGLSLASDTILRGQQTQPDSILLITKGTASEILKFQPVGENIPAHSVRDLIKLQSIKGYSPAVSRLDFISALSSKTAAPIMGVIDIDKENNNGTTFKMAGTGVFEKDKLIGYLNMNETRGMQWIRGKVKDGSITAALDSSKITFFLLNAASKIKPIVENDSVTMQITIKTESSILEMPGKLDPMKNPKIMDNLAKLQNEAIEKEVKLALNAAQKKLSADIFDFGGVIHREYPKTWSKLEGNWNKIFPNIKVEVVVNSTIKAPGMISKQLK</sequence>
<proteinExistence type="inferred from homology"/>
<evidence type="ECO:0000259" key="10">
    <source>
        <dbReference type="Pfam" id="PF25198"/>
    </source>
</evidence>
<dbReference type="STRING" id="536227.Ccar_11220"/>
<dbReference type="Pfam" id="PF05504">
    <property type="entry name" value="Spore_GerAC"/>
    <property type="match status" value="1"/>
</dbReference>
<dbReference type="PROSITE" id="PS51257">
    <property type="entry name" value="PROKAR_LIPOPROTEIN"/>
    <property type="match status" value="1"/>
</dbReference>
<evidence type="ECO:0000256" key="2">
    <source>
        <dbReference type="ARBA" id="ARBA00007886"/>
    </source>
</evidence>
<feature type="domain" description="Spore germination GerAC-like C-terminal" evidence="9">
    <location>
        <begin position="217"/>
        <end position="380"/>
    </location>
</feature>
<dbReference type="Proteomes" id="UP000004198">
    <property type="component" value="Unassembled WGS sequence"/>
</dbReference>
<gene>
    <name evidence="11" type="ORF">CcarbDRAFT_4046</name>
</gene>
<dbReference type="RefSeq" id="WP_007062931.1">
    <property type="nucleotide sequence ID" value="NZ_ACVI01000087.1"/>
</dbReference>
<evidence type="ECO:0000256" key="7">
    <source>
        <dbReference type="ARBA" id="ARBA00023288"/>
    </source>
</evidence>
<dbReference type="GO" id="GO:0016020">
    <property type="term" value="C:membrane"/>
    <property type="evidence" value="ECO:0007669"/>
    <property type="project" value="UniProtKB-SubCell"/>
</dbReference>
<keyword evidence="6" id="KW-0564">Palmitate</keyword>
<feature type="domain" description="Spore germination protein N-terminal" evidence="10">
    <location>
        <begin position="24"/>
        <end position="202"/>
    </location>
</feature>
<protein>
    <submittedName>
        <fullName evidence="11">Germination protein, Ger(X)C family</fullName>
    </submittedName>
</protein>
<comment type="subcellular location">
    <subcellularLocation>
        <location evidence="1">Membrane</location>
        <topology evidence="1">Lipid-anchor</topology>
    </subcellularLocation>
</comment>
<dbReference type="GO" id="GO:0009847">
    <property type="term" value="P:spore germination"/>
    <property type="evidence" value="ECO:0007669"/>
    <property type="project" value="InterPro"/>
</dbReference>
<keyword evidence="12" id="KW-1185">Reference proteome</keyword>
<dbReference type="Gene3D" id="6.20.190.10">
    <property type="entry name" value="Nutrient germinant receptor protein C, domain 1"/>
    <property type="match status" value="1"/>
</dbReference>
<organism evidence="11 12">
    <name type="scientific">Clostridium carboxidivorans P7</name>
    <dbReference type="NCBI Taxonomy" id="536227"/>
    <lineage>
        <taxon>Bacteria</taxon>
        <taxon>Bacillati</taxon>
        <taxon>Bacillota</taxon>
        <taxon>Clostridia</taxon>
        <taxon>Eubacteriales</taxon>
        <taxon>Clostridiaceae</taxon>
        <taxon>Clostridium</taxon>
    </lineage>
</organism>
<keyword evidence="5" id="KW-0472">Membrane</keyword>
<name>C6PZ29_9CLOT</name>
<evidence type="ECO:0000256" key="4">
    <source>
        <dbReference type="ARBA" id="ARBA00022729"/>
    </source>
</evidence>
<accession>C6PZ29</accession>
<dbReference type="PATRIC" id="fig|536227.13.peg.2349"/>
<evidence type="ECO:0000313" key="11">
    <source>
        <dbReference type="EMBL" id="EET85515.1"/>
    </source>
</evidence>
<reference evidence="11 12" key="1">
    <citation type="submission" date="2009-06" db="EMBL/GenBank/DDBJ databases">
        <title>The draft genome of Clostridium carboxidivorans P7.</title>
        <authorList>
            <consortium name="US DOE Joint Genome Institute (JGI-PGF)"/>
            <person name="Lucas S."/>
            <person name="Copeland A."/>
            <person name="Lapidus A."/>
            <person name="Glavina del Rio T."/>
            <person name="Tice H."/>
            <person name="Bruce D."/>
            <person name="Goodwin L."/>
            <person name="Pitluck S."/>
            <person name="Larimer F."/>
            <person name="Land M.L."/>
            <person name="Hauser L."/>
            <person name="Hemme C.L."/>
        </authorList>
    </citation>
    <scope>NUCLEOTIDE SEQUENCE [LARGE SCALE GENOMIC DNA]</scope>
    <source>
        <strain evidence="11 12">P7</strain>
    </source>
</reference>
<evidence type="ECO:0000313" key="12">
    <source>
        <dbReference type="Proteomes" id="UP000004198"/>
    </source>
</evidence>
<dbReference type="PANTHER" id="PTHR35789">
    <property type="entry name" value="SPORE GERMINATION PROTEIN B3"/>
    <property type="match status" value="1"/>
</dbReference>
<evidence type="ECO:0000259" key="9">
    <source>
        <dbReference type="Pfam" id="PF05504"/>
    </source>
</evidence>
<evidence type="ECO:0000256" key="3">
    <source>
        <dbReference type="ARBA" id="ARBA00022544"/>
    </source>
</evidence>
<keyword evidence="7" id="KW-0449">Lipoprotein</keyword>
<dbReference type="AlphaFoldDB" id="C6PZ29"/>
<dbReference type="NCBIfam" id="TIGR02887">
    <property type="entry name" value="spore_ger_x_C"/>
    <property type="match status" value="1"/>
</dbReference>
<dbReference type="InterPro" id="IPR008844">
    <property type="entry name" value="Spore_GerAC-like"/>
</dbReference>
<feature type="chain" id="PRO_5039371735" evidence="8">
    <location>
        <begin position="19"/>
        <end position="387"/>
    </location>
</feature>
<dbReference type="OrthoDB" id="9816067at2"/>